<keyword evidence="2" id="KW-0732">Signal</keyword>
<proteinExistence type="predicted"/>
<evidence type="ECO:0000256" key="1">
    <source>
        <dbReference type="SAM" id="Phobius"/>
    </source>
</evidence>
<keyword evidence="4" id="KW-1185">Reference proteome</keyword>
<dbReference type="EMBL" id="JAUJYO010000015">
    <property type="protein sequence ID" value="KAK1296685.1"/>
    <property type="molecule type" value="Genomic_DNA"/>
</dbReference>
<dbReference type="Proteomes" id="UP001180020">
    <property type="component" value="Unassembled WGS sequence"/>
</dbReference>
<comment type="caution">
    <text evidence="3">The sequence shown here is derived from an EMBL/GenBank/DDBJ whole genome shotgun (WGS) entry which is preliminary data.</text>
</comment>
<dbReference type="PANTHER" id="PTHR33512">
    <property type="entry name" value="PROTEIN, PUTATIVE (DUF1191)-RELATED"/>
    <property type="match status" value="1"/>
</dbReference>
<name>A0AAV9D622_ACOCL</name>
<organism evidence="3 4">
    <name type="scientific">Acorus calamus</name>
    <name type="common">Sweet flag</name>
    <dbReference type="NCBI Taxonomy" id="4465"/>
    <lineage>
        <taxon>Eukaryota</taxon>
        <taxon>Viridiplantae</taxon>
        <taxon>Streptophyta</taxon>
        <taxon>Embryophyta</taxon>
        <taxon>Tracheophyta</taxon>
        <taxon>Spermatophyta</taxon>
        <taxon>Magnoliopsida</taxon>
        <taxon>Liliopsida</taxon>
        <taxon>Acoraceae</taxon>
        <taxon>Acorus</taxon>
    </lineage>
</organism>
<dbReference type="Pfam" id="PF06697">
    <property type="entry name" value="DUF1191"/>
    <property type="match status" value="1"/>
</dbReference>
<sequence>MDSSSHHLLPLILTTLLFNPLPQTTPSQPKPPCPLNPLLTISASMSFPRHPRTAVIYPIRLPPNLSDVEADLVRYRSGSLTRHGSVFKEFSLSPGILTRPRTQRVIFVRHSLQKQSLLCFQELLSSQYRLVSPVVGLLAYDARGFNSTGDPRYIRIVSTGNSSVRIDFSGVDSVSEPLLLCAFFGADGRVSLSNQTEKRVCSAMELGHFALVGEAVAREGRVRHWKVVVWGVVGAVGASVLLGMLCVAVVNVRRRSLRAERIRRAYEEEALRVSMVGHARAHVADAMRTRPDLEND</sequence>
<dbReference type="PANTHER" id="PTHR33512:SF1">
    <property type="entry name" value="PROTEIN, PUTATIVE (DUF1191)-RELATED"/>
    <property type="match status" value="1"/>
</dbReference>
<keyword evidence="1" id="KW-0812">Transmembrane</keyword>
<evidence type="ECO:0000256" key="2">
    <source>
        <dbReference type="SAM" id="SignalP"/>
    </source>
</evidence>
<dbReference type="GO" id="GO:0016020">
    <property type="term" value="C:membrane"/>
    <property type="evidence" value="ECO:0007669"/>
    <property type="project" value="TreeGrafter"/>
</dbReference>
<reference evidence="3" key="2">
    <citation type="submission" date="2023-06" db="EMBL/GenBank/DDBJ databases">
        <authorList>
            <person name="Ma L."/>
            <person name="Liu K.-W."/>
            <person name="Li Z."/>
            <person name="Hsiao Y.-Y."/>
            <person name="Qi Y."/>
            <person name="Fu T."/>
            <person name="Tang G."/>
            <person name="Zhang D."/>
            <person name="Sun W.-H."/>
            <person name="Liu D.-K."/>
            <person name="Li Y."/>
            <person name="Chen G.-Z."/>
            <person name="Liu X.-D."/>
            <person name="Liao X.-Y."/>
            <person name="Jiang Y.-T."/>
            <person name="Yu X."/>
            <person name="Hao Y."/>
            <person name="Huang J."/>
            <person name="Zhao X.-W."/>
            <person name="Ke S."/>
            <person name="Chen Y.-Y."/>
            <person name="Wu W.-L."/>
            <person name="Hsu J.-L."/>
            <person name="Lin Y.-F."/>
            <person name="Huang M.-D."/>
            <person name="Li C.-Y."/>
            <person name="Huang L."/>
            <person name="Wang Z.-W."/>
            <person name="Zhao X."/>
            <person name="Zhong W.-Y."/>
            <person name="Peng D.-H."/>
            <person name="Ahmad S."/>
            <person name="Lan S."/>
            <person name="Zhang J.-S."/>
            <person name="Tsai W.-C."/>
            <person name="Van De Peer Y."/>
            <person name="Liu Z.-J."/>
        </authorList>
    </citation>
    <scope>NUCLEOTIDE SEQUENCE</scope>
    <source>
        <strain evidence="3">CP</strain>
        <tissue evidence="3">Leaves</tissue>
    </source>
</reference>
<feature type="signal peptide" evidence="2">
    <location>
        <begin position="1"/>
        <end position="27"/>
    </location>
</feature>
<feature type="transmembrane region" description="Helical" evidence="1">
    <location>
        <begin position="227"/>
        <end position="252"/>
    </location>
</feature>
<keyword evidence="1" id="KW-1133">Transmembrane helix</keyword>
<evidence type="ECO:0000313" key="4">
    <source>
        <dbReference type="Proteomes" id="UP001180020"/>
    </source>
</evidence>
<reference evidence="3" key="1">
    <citation type="journal article" date="2023" name="Nat. Commun.">
        <title>Diploid and tetraploid genomes of Acorus and the evolution of monocots.</title>
        <authorList>
            <person name="Ma L."/>
            <person name="Liu K.W."/>
            <person name="Li Z."/>
            <person name="Hsiao Y.Y."/>
            <person name="Qi Y."/>
            <person name="Fu T."/>
            <person name="Tang G.D."/>
            <person name="Zhang D."/>
            <person name="Sun W.H."/>
            <person name="Liu D.K."/>
            <person name="Li Y."/>
            <person name="Chen G.Z."/>
            <person name="Liu X.D."/>
            <person name="Liao X.Y."/>
            <person name="Jiang Y.T."/>
            <person name="Yu X."/>
            <person name="Hao Y."/>
            <person name="Huang J."/>
            <person name="Zhao X.W."/>
            <person name="Ke S."/>
            <person name="Chen Y.Y."/>
            <person name="Wu W.L."/>
            <person name="Hsu J.L."/>
            <person name="Lin Y.F."/>
            <person name="Huang M.D."/>
            <person name="Li C.Y."/>
            <person name="Huang L."/>
            <person name="Wang Z.W."/>
            <person name="Zhao X."/>
            <person name="Zhong W.Y."/>
            <person name="Peng D.H."/>
            <person name="Ahmad S."/>
            <person name="Lan S."/>
            <person name="Zhang J.S."/>
            <person name="Tsai W.C."/>
            <person name="Van de Peer Y."/>
            <person name="Liu Z.J."/>
        </authorList>
    </citation>
    <scope>NUCLEOTIDE SEQUENCE</scope>
    <source>
        <strain evidence="3">CP</strain>
    </source>
</reference>
<feature type="chain" id="PRO_5043888749" evidence="2">
    <location>
        <begin position="28"/>
        <end position="296"/>
    </location>
</feature>
<dbReference type="AlphaFoldDB" id="A0AAV9D622"/>
<protein>
    <submittedName>
        <fullName evidence="3">Uncharacterized protein</fullName>
    </submittedName>
</protein>
<evidence type="ECO:0000313" key="3">
    <source>
        <dbReference type="EMBL" id="KAK1296685.1"/>
    </source>
</evidence>
<gene>
    <name evidence="3" type="ORF">QJS10_CPB15g00722</name>
</gene>
<accession>A0AAV9D622</accession>
<keyword evidence="1" id="KW-0472">Membrane</keyword>
<dbReference type="InterPro" id="IPR010605">
    <property type="entry name" value="DUF1191"/>
</dbReference>